<dbReference type="PANTHER" id="PTHR22916">
    <property type="entry name" value="GLYCOSYLTRANSFERASE"/>
    <property type="match status" value="1"/>
</dbReference>
<evidence type="ECO:0000313" key="3">
    <source>
        <dbReference type="EMBL" id="SHI41890.1"/>
    </source>
</evidence>
<dbReference type="Pfam" id="PF00535">
    <property type="entry name" value="Glycos_transf_2"/>
    <property type="match status" value="1"/>
</dbReference>
<keyword evidence="4" id="KW-1185">Reference proteome</keyword>
<evidence type="ECO:0000259" key="2">
    <source>
        <dbReference type="Pfam" id="PF22674"/>
    </source>
</evidence>
<name>A0A1M6AZJ1_9CLOT</name>
<dbReference type="GO" id="GO:0016758">
    <property type="term" value="F:hexosyltransferase activity"/>
    <property type="evidence" value="ECO:0007669"/>
    <property type="project" value="UniProtKB-ARBA"/>
</dbReference>
<dbReference type="AlphaFoldDB" id="A0A1M6AZJ1"/>
<reference evidence="3 4" key="1">
    <citation type="submission" date="2016-11" db="EMBL/GenBank/DDBJ databases">
        <authorList>
            <person name="Jaros S."/>
            <person name="Januszkiewicz K."/>
            <person name="Wedrychowicz H."/>
        </authorList>
    </citation>
    <scope>NUCLEOTIDE SEQUENCE [LARGE SCALE GENOMIC DNA]</scope>
    <source>
        <strain evidence="3 4">DSM 21758</strain>
    </source>
</reference>
<dbReference type="PANTHER" id="PTHR22916:SF3">
    <property type="entry name" value="UDP-GLCNAC:BETAGAL BETA-1,3-N-ACETYLGLUCOSAMINYLTRANSFERASE-LIKE PROTEIN 1"/>
    <property type="match status" value="1"/>
</dbReference>
<accession>A0A1M6AZJ1</accession>
<gene>
    <name evidence="3" type="ORF">SAMN02745163_00218</name>
</gene>
<dbReference type="SUPFAM" id="SSF53448">
    <property type="entry name" value="Nucleotide-diphospho-sugar transferases"/>
    <property type="match status" value="1"/>
</dbReference>
<dbReference type="RefSeq" id="WP_072984418.1">
    <property type="nucleotide sequence ID" value="NZ_FQZB01000003.1"/>
</dbReference>
<dbReference type="EMBL" id="FQZB01000003">
    <property type="protein sequence ID" value="SHI41890.1"/>
    <property type="molecule type" value="Genomic_DNA"/>
</dbReference>
<dbReference type="Proteomes" id="UP000184310">
    <property type="component" value="Unassembled WGS sequence"/>
</dbReference>
<sequence>MISVIMPVYNCEDYVSQSIECILNQTFKDFEFIIIDDGSTDNTLDIIKYYAEKDNRIVCISRENRGLVRSLNEGIKISNRKYIARMDADDLCTLDRLEKQYSYMEKNNNVDFLGCDYEVFFDNDVFDVENRIELNNFDAEEFIIGKGYSICHPSFFIRKEVLNKLLNYDLENNFAEDLALQIKFLKNNIKIGILDETLIKVRKHIDSKSNKETNLNAIETMKLRVDYIYNKYNLINKKVFIWGAGGGGQLVANYLTSSYENINILGYIDSYKKGEVNGVRIISWNEIESYDYDYVLIATRPGKFYAQQILNALGIKAMEKYFTIFT</sequence>
<dbReference type="InterPro" id="IPR001173">
    <property type="entry name" value="Glyco_trans_2-like"/>
</dbReference>
<dbReference type="Gene3D" id="3.90.550.10">
    <property type="entry name" value="Spore Coat Polysaccharide Biosynthesis Protein SpsA, Chain A"/>
    <property type="match status" value="1"/>
</dbReference>
<protein>
    <submittedName>
        <fullName evidence="3">Glycosyl transferase family 2</fullName>
    </submittedName>
</protein>
<evidence type="ECO:0000313" key="4">
    <source>
        <dbReference type="Proteomes" id="UP000184310"/>
    </source>
</evidence>
<dbReference type="STRING" id="1121302.SAMN02745163_00218"/>
<keyword evidence="3" id="KW-0808">Transferase</keyword>
<proteinExistence type="predicted"/>
<dbReference type="OrthoDB" id="9815829at2"/>
<feature type="domain" description="C2185-like N-terminal" evidence="2">
    <location>
        <begin position="237"/>
        <end position="301"/>
    </location>
</feature>
<dbReference type="InterPro" id="IPR054601">
    <property type="entry name" value="C2185-like_N"/>
</dbReference>
<organism evidence="3 4">
    <name type="scientific">Clostridium cavendishii DSM 21758</name>
    <dbReference type="NCBI Taxonomy" id="1121302"/>
    <lineage>
        <taxon>Bacteria</taxon>
        <taxon>Bacillati</taxon>
        <taxon>Bacillota</taxon>
        <taxon>Clostridia</taxon>
        <taxon>Eubacteriales</taxon>
        <taxon>Clostridiaceae</taxon>
        <taxon>Clostridium</taxon>
    </lineage>
</organism>
<dbReference type="InterPro" id="IPR029044">
    <property type="entry name" value="Nucleotide-diphossugar_trans"/>
</dbReference>
<dbReference type="Pfam" id="PF22674">
    <property type="entry name" value="C2185-like_N"/>
    <property type="match status" value="1"/>
</dbReference>
<dbReference type="Gene3D" id="3.40.50.720">
    <property type="entry name" value="NAD(P)-binding Rossmann-like Domain"/>
    <property type="match status" value="1"/>
</dbReference>
<feature type="domain" description="Glycosyltransferase 2-like" evidence="1">
    <location>
        <begin position="3"/>
        <end position="165"/>
    </location>
</feature>
<evidence type="ECO:0000259" key="1">
    <source>
        <dbReference type="Pfam" id="PF00535"/>
    </source>
</evidence>